<dbReference type="InterPro" id="IPR016166">
    <property type="entry name" value="FAD-bd_PCMH"/>
</dbReference>
<evidence type="ECO:0000256" key="5">
    <source>
        <dbReference type="ARBA" id="ARBA00023136"/>
    </source>
</evidence>
<accession>A0A7S1XAP7</accession>
<proteinExistence type="predicted"/>
<dbReference type="PANTHER" id="PTHR10801:SF18">
    <property type="entry name" value="FAD-BINDING PCMH-TYPE DOMAIN-CONTAINING PROTEIN"/>
    <property type="match status" value="1"/>
</dbReference>
<keyword evidence="5" id="KW-0472">Membrane</keyword>
<dbReference type="GO" id="GO:0050614">
    <property type="term" value="F:Delta24-sterol reductase activity"/>
    <property type="evidence" value="ECO:0007669"/>
    <property type="project" value="UniProtKB-EC"/>
</dbReference>
<comment type="subcellular location">
    <subcellularLocation>
        <location evidence="1">Membrane</location>
        <topology evidence="1">Single-pass membrane protein</topology>
    </subcellularLocation>
</comment>
<evidence type="ECO:0000256" key="2">
    <source>
        <dbReference type="ARBA" id="ARBA00012405"/>
    </source>
</evidence>
<evidence type="ECO:0000256" key="1">
    <source>
        <dbReference type="ARBA" id="ARBA00004167"/>
    </source>
</evidence>
<dbReference type="GO" id="GO:0071949">
    <property type="term" value="F:FAD binding"/>
    <property type="evidence" value="ECO:0007669"/>
    <property type="project" value="InterPro"/>
</dbReference>
<dbReference type="EC" id="1.3.1.72" evidence="2"/>
<dbReference type="GO" id="GO:0005737">
    <property type="term" value="C:cytoplasm"/>
    <property type="evidence" value="ECO:0007669"/>
    <property type="project" value="TreeGrafter"/>
</dbReference>
<keyword evidence="4" id="KW-1133">Transmembrane helix</keyword>
<sequence>MVVKGRPSPVFPKAPFSLLEFMLRFRWVVVVPVVLPLSFLWAQYHRWATRWATSREDKDEDQRMEQHARRVERVRQRVRSRDAKADGLICLARPTYWSVSARSMEYKKTTRFPVDMGDFVHILAIDEEKMEVHLEPGVNMGQLSESLLDRGLMVPVVPEYDDLTVGGLISGYGIEGSSHKYGLFADTVRSMDLILADGSAVTATKDNEYKDLFFGVQWSQGTVALLAKAVITLQRVTPYVKVSYFPVHGDLKHISEQWEKLVSPSDREWPEFQEGLVFDSTRAVLMSGDYATAEEATRYGSINAMGRWYQPWFYKYVEDLLRLPEGAVHVEYVPTRDYLHRHTRSLYWECEMLLPFGNHPLFRYFLGWLMPPRVSFLKLTTVGKQMWEFYQERHIAQDVLVPMRHTAACLEVSHDLFDIYPIWLNAHRLYKTSMGTMLDCESGHDAAPLRGPGDTADAQMYTDVGIWGVPKPIVRGELYDGAQAQSALEQFLIQHHGYQALYAVTEMSEKDFWTMFDAKLYNEVREKYGSVGVFMDIYYKVHRRREPIHVKSD</sequence>
<dbReference type="PROSITE" id="PS51387">
    <property type="entry name" value="FAD_PCMH"/>
    <property type="match status" value="1"/>
</dbReference>
<evidence type="ECO:0000256" key="4">
    <source>
        <dbReference type="ARBA" id="ARBA00022989"/>
    </source>
</evidence>
<name>A0A7S1XAP7_9RHOD</name>
<dbReference type="EMBL" id="HBGH01002168">
    <property type="protein sequence ID" value="CAD9225383.1"/>
    <property type="molecule type" value="Transcribed_RNA"/>
</dbReference>
<dbReference type="PANTHER" id="PTHR10801">
    <property type="entry name" value="24-DEHYDROCHOLESTEROL REDUCTASE"/>
    <property type="match status" value="1"/>
</dbReference>
<dbReference type="Gene3D" id="3.30.465.10">
    <property type="match status" value="1"/>
</dbReference>
<evidence type="ECO:0000313" key="7">
    <source>
        <dbReference type="EMBL" id="CAD9225383.1"/>
    </source>
</evidence>
<dbReference type="SUPFAM" id="SSF56176">
    <property type="entry name" value="FAD-binding/transporter-associated domain-like"/>
    <property type="match status" value="1"/>
</dbReference>
<dbReference type="InterPro" id="IPR040165">
    <property type="entry name" value="Diminuto-like"/>
</dbReference>
<protein>
    <recommendedName>
        <fullName evidence="2">Delta(24)-sterol reductase</fullName>
        <ecNumber evidence="2">1.3.1.72</ecNumber>
    </recommendedName>
</protein>
<evidence type="ECO:0000259" key="6">
    <source>
        <dbReference type="PROSITE" id="PS51387"/>
    </source>
</evidence>
<dbReference type="Pfam" id="PF01565">
    <property type="entry name" value="FAD_binding_4"/>
    <property type="match status" value="1"/>
</dbReference>
<reference evidence="7" key="1">
    <citation type="submission" date="2021-01" db="EMBL/GenBank/DDBJ databases">
        <authorList>
            <person name="Corre E."/>
            <person name="Pelletier E."/>
            <person name="Niang G."/>
            <person name="Scheremetjew M."/>
            <person name="Finn R."/>
            <person name="Kale V."/>
            <person name="Holt S."/>
            <person name="Cochrane G."/>
            <person name="Meng A."/>
            <person name="Brown T."/>
            <person name="Cohen L."/>
        </authorList>
    </citation>
    <scope>NUCLEOTIDE SEQUENCE</scope>
    <source>
        <strain evidence="7">SAG 36.94</strain>
    </source>
</reference>
<dbReference type="GO" id="GO:0016020">
    <property type="term" value="C:membrane"/>
    <property type="evidence" value="ECO:0007669"/>
    <property type="project" value="UniProtKB-SubCell"/>
</dbReference>
<feature type="domain" description="FAD-binding PCMH-type" evidence="6">
    <location>
        <begin position="44"/>
        <end position="236"/>
    </location>
</feature>
<gene>
    <name evidence="7" type="ORF">CCAE0312_LOCUS1164</name>
</gene>
<dbReference type="InterPro" id="IPR016169">
    <property type="entry name" value="FAD-bd_PCMH_sub2"/>
</dbReference>
<dbReference type="InterPro" id="IPR036318">
    <property type="entry name" value="FAD-bd_PCMH-like_sf"/>
</dbReference>
<dbReference type="GO" id="GO:0008202">
    <property type="term" value="P:steroid metabolic process"/>
    <property type="evidence" value="ECO:0007669"/>
    <property type="project" value="TreeGrafter"/>
</dbReference>
<dbReference type="AlphaFoldDB" id="A0A7S1XAP7"/>
<keyword evidence="3" id="KW-0812">Transmembrane</keyword>
<organism evidence="7">
    <name type="scientific">Compsopogon caeruleus</name>
    <dbReference type="NCBI Taxonomy" id="31354"/>
    <lineage>
        <taxon>Eukaryota</taxon>
        <taxon>Rhodophyta</taxon>
        <taxon>Compsopogonophyceae</taxon>
        <taxon>Compsopogonales</taxon>
        <taxon>Compsopogonaceae</taxon>
        <taxon>Compsopogon</taxon>
    </lineage>
</organism>
<dbReference type="InterPro" id="IPR006094">
    <property type="entry name" value="Oxid_FAD_bind_N"/>
</dbReference>
<evidence type="ECO:0000256" key="3">
    <source>
        <dbReference type="ARBA" id="ARBA00022692"/>
    </source>
</evidence>